<dbReference type="AlphaFoldDB" id="A0A1H9TWA7"/>
<dbReference type="GO" id="GO:0003924">
    <property type="term" value="F:GTPase activity"/>
    <property type="evidence" value="ECO:0007669"/>
    <property type="project" value="InterPro"/>
</dbReference>
<dbReference type="CDD" id="cd03114">
    <property type="entry name" value="MMAA-like"/>
    <property type="match status" value="1"/>
</dbReference>
<evidence type="ECO:0000313" key="2">
    <source>
        <dbReference type="EMBL" id="SES01321.1"/>
    </source>
</evidence>
<proteinExistence type="inferred from homology"/>
<dbReference type="Gene3D" id="1.10.287.130">
    <property type="match status" value="1"/>
</dbReference>
<dbReference type="GO" id="GO:0005525">
    <property type="term" value="F:GTP binding"/>
    <property type="evidence" value="ECO:0007669"/>
    <property type="project" value="InterPro"/>
</dbReference>
<name>A0A1H9TWA7_9PSEU</name>
<dbReference type="Pfam" id="PF03308">
    <property type="entry name" value="MeaB"/>
    <property type="match status" value="1"/>
</dbReference>
<gene>
    <name evidence="2" type="ORF">SAMN05216195_108164</name>
</gene>
<dbReference type="GO" id="GO:0005737">
    <property type="term" value="C:cytoplasm"/>
    <property type="evidence" value="ECO:0007669"/>
    <property type="project" value="TreeGrafter"/>
</dbReference>
<accession>A0A1H9TWA7</accession>
<reference evidence="3" key="1">
    <citation type="submission" date="2016-10" db="EMBL/GenBank/DDBJ databases">
        <authorList>
            <person name="Varghese N."/>
            <person name="Submissions S."/>
        </authorList>
    </citation>
    <scope>NUCLEOTIDE SEQUENCE [LARGE SCALE GENOMIC DNA]</scope>
    <source>
        <strain evidence="3">CGMCC 4.578</strain>
    </source>
</reference>
<dbReference type="InterPro" id="IPR005129">
    <property type="entry name" value="GTPase_ArgK"/>
</dbReference>
<dbReference type="PANTHER" id="PTHR23408:SF3">
    <property type="entry name" value="METHYLMALONIC ACIDURIA TYPE A PROTEIN, MITOCHONDRIAL"/>
    <property type="match status" value="1"/>
</dbReference>
<keyword evidence="2" id="KW-0808">Transferase</keyword>
<dbReference type="PANTHER" id="PTHR23408">
    <property type="entry name" value="METHYLMALONYL-COA MUTASE"/>
    <property type="match status" value="1"/>
</dbReference>
<dbReference type="Gene3D" id="1.20.5.170">
    <property type="match status" value="1"/>
</dbReference>
<keyword evidence="2" id="KW-0418">Kinase</keyword>
<dbReference type="EMBL" id="FOFT01000008">
    <property type="protein sequence ID" value="SES01321.1"/>
    <property type="molecule type" value="Genomic_DNA"/>
</dbReference>
<comment type="similarity">
    <text evidence="1">Belongs to the SIMIBI class G3E GTPase family. ArgK/MeaB subfamily.</text>
</comment>
<sequence>MARAVDVAEYTRGVLDGNRGVLAKAITLVESTRAEHRAKAQELLVELLPKSGDAIRVGITGVPGVGKSTFIDALGTMLTEQGHRVAVLAVDPSSTRTGGSILGDKTRMQRLSVNEKAFIRPSPTSGTLGGVAQATRETIVLVEAAGFDVVLVETVGVGQSEVAVANMTDCSLFLTLARTGDQLQGIKKGILELADVIAVNKADGEHELDARKAARELAGALKLLRPPDALWHPPVLTCSGLTGTGLDELWSRVLEHRRTLTDAGELEERRRRQQVDWTWMMVRDELWRQVRESTAVRSLTPSLEEKVRLGELTATLAAEQILKAFQSDSR</sequence>
<evidence type="ECO:0000313" key="3">
    <source>
        <dbReference type="Proteomes" id="UP000199028"/>
    </source>
</evidence>
<dbReference type="InterPro" id="IPR027417">
    <property type="entry name" value="P-loop_NTPase"/>
</dbReference>
<dbReference type="RefSeq" id="WP_090067250.1">
    <property type="nucleotide sequence ID" value="NZ_FOFT01000008.1"/>
</dbReference>
<evidence type="ECO:0000256" key="1">
    <source>
        <dbReference type="ARBA" id="ARBA00009625"/>
    </source>
</evidence>
<dbReference type="Gene3D" id="3.40.50.300">
    <property type="entry name" value="P-loop containing nucleotide triphosphate hydrolases"/>
    <property type="match status" value="1"/>
</dbReference>
<protein>
    <submittedName>
        <fullName evidence="2">LAO/AO transport system kinase</fullName>
    </submittedName>
</protein>
<dbReference type="SUPFAM" id="SSF52540">
    <property type="entry name" value="P-loop containing nucleoside triphosphate hydrolases"/>
    <property type="match status" value="1"/>
</dbReference>
<dbReference type="NCBIfam" id="NF006958">
    <property type="entry name" value="PRK09435.1"/>
    <property type="match status" value="1"/>
</dbReference>
<keyword evidence="3" id="KW-1185">Reference proteome</keyword>
<dbReference type="GO" id="GO:0016301">
    <property type="term" value="F:kinase activity"/>
    <property type="evidence" value="ECO:0007669"/>
    <property type="project" value="UniProtKB-KW"/>
</dbReference>
<dbReference type="NCBIfam" id="TIGR00750">
    <property type="entry name" value="lao"/>
    <property type="match status" value="1"/>
</dbReference>
<organism evidence="2 3">
    <name type="scientific">Lentzea flaviverrucosa</name>
    <dbReference type="NCBI Taxonomy" id="200379"/>
    <lineage>
        <taxon>Bacteria</taxon>
        <taxon>Bacillati</taxon>
        <taxon>Actinomycetota</taxon>
        <taxon>Actinomycetes</taxon>
        <taxon>Pseudonocardiales</taxon>
        <taxon>Pseudonocardiaceae</taxon>
        <taxon>Lentzea</taxon>
    </lineage>
</organism>
<dbReference type="OrthoDB" id="9778292at2"/>
<dbReference type="Proteomes" id="UP000199028">
    <property type="component" value="Unassembled WGS sequence"/>
</dbReference>